<dbReference type="PANTHER" id="PTHR23058">
    <property type="entry name" value="PEROXISOMAL MEMBRANE PROTEIN PEX14"/>
    <property type="match status" value="1"/>
</dbReference>
<feature type="compositionally biased region" description="Polar residues" evidence="11">
    <location>
        <begin position="311"/>
        <end position="345"/>
    </location>
</feature>
<feature type="compositionally biased region" description="Polar residues" evidence="11">
    <location>
        <begin position="367"/>
        <end position="378"/>
    </location>
</feature>
<evidence type="ECO:0000256" key="9">
    <source>
        <dbReference type="ARBA" id="ARBA00046271"/>
    </source>
</evidence>
<dbReference type="InterPro" id="IPR025655">
    <property type="entry name" value="PEX14"/>
</dbReference>
<reference evidence="13 14" key="1">
    <citation type="submission" date="2024-04" db="EMBL/GenBank/DDBJ databases">
        <title>Phyllosticta paracitricarpa is synonymous to the EU quarantine fungus P. citricarpa based on phylogenomic analyses.</title>
        <authorList>
            <consortium name="Lawrence Berkeley National Laboratory"/>
            <person name="Van Ingen-Buijs V.A."/>
            <person name="Van Westerhoven A.C."/>
            <person name="Haridas S."/>
            <person name="Skiadas P."/>
            <person name="Martin F."/>
            <person name="Groenewald J.Z."/>
            <person name="Crous P.W."/>
            <person name="Seidl M.F."/>
        </authorList>
    </citation>
    <scope>NUCLEOTIDE SEQUENCE [LARGE SCALE GENOMIC DNA]</scope>
    <source>
        <strain evidence="13 14">CBS 123374</strain>
    </source>
</reference>
<protein>
    <recommendedName>
        <fullName evidence="7 10">Peroxisomal membrane protein PEX14</fullName>
    </recommendedName>
    <alternativeName>
        <fullName evidence="8 10">Peroxin-14</fullName>
    </alternativeName>
</protein>
<evidence type="ECO:0000256" key="7">
    <source>
        <dbReference type="ARBA" id="ARBA00029502"/>
    </source>
</evidence>
<evidence type="ECO:0000256" key="11">
    <source>
        <dbReference type="SAM" id="MobiDB-lite"/>
    </source>
</evidence>
<feature type="compositionally biased region" description="Low complexity" evidence="11">
    <location>
        <begin position="285"/>
        <end position="301"/>
    </location>
</feature>
<evidence type="ECO:0000256" key="6">
    <source>
        <dbReference type="ARBA" id="ARBA00023140"/>
    </source>
</evidence>
<keyword evidence="14" id="KW-1185">Reference proteome</keyword>
<name>A0ABR1YU70_9PEZI</name>
<evidence type="ECO:0000259" key="12">
    <source>
        <dbReference type="Pfam" id="PF04695"/>
    </source>
</evidence>
<dbReference type="PANTHER" id="PTHR23058:SF0">
    <property type="entry name" value="PEROXISOMAL MEMBRANE PROTEIN PEX14"/>
    <property type="match status" value="1"/>
</dbReference>
<evidence type="ECO:0000313" key="14">
    <source>
        <dbReference type="Proteomes" id="UP001492380"/>
    </source>
</evidence>
<gene>
    <name evidence="13" type="ORF">HDK90DRAFT_465195</name>
</gene>
<comment type="caution">
    <text evidence="13">The sequence shown here is derived from an EMBL/GenBank/DDBJ whole genome shotgun (WGS) entry which is preliminary data.</text>
</comment>
<comment type="function">
    <text evidence="10">Component of the PEX13-PEX14 docking complex, a translocon channel that specifically mediates the import of peroxisomal cargo proteins bound to PEX5 receptor. The PEX13-PEX14 docking complex forms a large import pore which can be opened to a diameter of about 9 nm. Mechanistically, PEX5 receptor along with cargo proteins associates with the PEX14 subunit of the PEX13-PEX14 docking complex in the cytosol, leading to the insertion of the receptor into the organelle membrane with the concomitant translocation of the cargo into the peroxisome matrix.</text>
</comment>
<dbReference type="Gene3D" id="1.10.10.10">
    <property type="entry name" value="Winged helix-like DNA-binding domain superfamily/Winged helix DNA-binding domain"/>
    <property type="match status" value="1"/>
</dbReference>
<dbReference type="EMBL" id="JBBWRZ010000004">
    <property type="protein sequence ID" value="KAK8238394.1"/>
    <property type="molecule type" value="Genomic_DNA"/>
</dbReference>
<evidence type="ECO:0000256" key="5">
    <source>
        <dbReference type="ARBA" id="ARBA00023136"/>
    </source>
</evidence>
<keyword evidence="2 10" id="KW-0813">Transport</keyword>
<evidence type="ECO:0000256" key="1">
    <source>
        <dbReference type="ARBA" id="ARBA00005443"/>
    </source>
</evidence>
<evidence type="ECO:0000256" key="2">
    <source>
        <dbReference type="ARBA" id="ARBA00022448"/>
    </source>
</evidence>
<keyword evidence="3 10" id="KW-0653">Protein transport</keyword>
<dbReference type="Pfam" id="PF04695">
    <property type="entry name" value="Pex14_N"/>
    <property type="match status" value="1"/>
</dbReference>
<keyword evidence="6 10" id="KW-0576">Peroxisome</keyword>
<feature type="compositionally biased region" description="Low complexity" evidence="11">
    <location>
        <begin position="57"/>
        <end position="72"/>
    </location>
</feature>
<dbReference type="InterPro" id="IPR036388">
    <property type="entry name" value="WH-like_DNA-bd_sf"/>
</dbReference>
<proteinExistence type="inferred from homology"/>
<comment type="subcellular location">
    <subcellularLocation>
        <location evidence="9 10">Peroxisome membrane</location>
    </subcellularLocation>
</comment>
<feature type="domain" description="Peroxisome membrane anchor protein Pex14p N-terminal" evidence="12">
    <location>
        <begin position="3"/>
        <end position="47"/>
    </location>
</feature>
<evidence type="ECO:0000256" key="3">
    <source>
        <dbReference type="ARBA" id="ARBA00022927"/>
    </source>
</evidence>
<accession>A0ABR1YU70</accession>
<feature type="region of interest" description="Disordered" evidence="11">
    <location>
        <begin position="263"/>
        <end position="378"/>
    </location>
</feature>
<evidence type="ECO:0000256" key="10">
    <source>
        <dbReference type="RuleBase" id="RU367032"/>
    </source>
</evidence>
<evidence type="ECO:0000256" key="8">
    <source>
        <dbReference type="ARBA" id="ARBA00029691"/>
    </source>
</evidence>
<feature type="region of interest" description="Disordered" evidence="11">
    <location>
        <begin position="57"/>
        <end position="76"/>
    </location>
</feature>
<feature type="compositionally biased region" description="Basic and acidic residues" evidence="11">
    <location>
        <begin position="357"/>
        <end position="366"/>
    </location>
</feature>
<keyword evidence="5 10" id="KW-0472">Membrane</keyword>
<comment type="similarity">
    <text evidence="1 10">Belongs to the peroxin-14 family.</text>
</comment>
<dbReference type="InterPro" id="IPR006785">
    <property type="entry name" value="Pex14_N"/>
</dbReference>
<evidence type="ECO:0000313" key="13">
    <source>
        <dbReference type="EMBL" id="KAK8238394.1"/>
    </source>
</evidence>
<keyword evidence="4" id="KW-0811">Translocation</keyword>
<evidence type="ECO:0000256" key="4">
    <source>
        <dbReference type="ARBA" id="ARBA00023010"/>
    </source>
</evidence>
<dbReference type="Proteomes" id="UP001492380">
    <property type="component" value="Unassembled WGS sequence"/>
</dbReference>
<organism evidence="13 14">
    <name type="scientific">Phyllosticta capitalensis</name>
    <dbReference type="NCBI Taxonomy" id="121624"/>
    <lineage>
        <taxon>Eukaryota</taxon>
        <taxon>Fungi</taxon>
        <taxon>Dikarya</taxon>
        <taxon>Ascomycota</taxon>
        <taxon>Pezizomycotina</taxon>
        <taxon>Dothideomycetes</taxon>
        <taxon>Dothideomycetes incertae sedis</taxon>
        <taxon>Botryosphaeriales</taxon>
        <taxon>Phyllostictaceae</taxon>
        <taxon>Phyllosticta</taxon>
    </lineage>
</organism>
<sequence>MVREDLISSAVTFLQDPSVASAPVEKRIAFLQSKNLTQEEIDASLARAGEAASASVAAPTASSPAPQSYGYQQPPPPPPGYGAYPSYWPQPPPPFAVWKIGWLTFWDGRVPKRDWRDWFIMATVMGGVGYGLYFTAKRYIYPLIAPPTPPQLEQDKTAVDESFNKAFELLEQLNTDTTALKAAEEDRTKRLDSAISDMETAIEGLKESLRRRDVDSRRMEDDVKSLRDLIPKALESHKESTDNRLKDLSQELKSLKTLVGNRMGGAASSGINPPSRPGSVTYGATGIPSTNGSGTPGSSIPMGPVGGSGTALPQETPQVSSPAQTPGASNTSASTPYSSRFTSGRASIPAWQMAASKKNEEKKDTSESGTVTEASPGA</sequence>